<dbReference type="Pfam" id="PF01571">
    <property type="entry name" value="GCV_T"/>
    <property type="match status" value="1"/>
</dbReference>
<accession>A0A6J7DJ46</accession>
<evidence type="ECO:0000259" key="5">
    <source>
        <dbReference type="Pfam" id="PF01571"/>
    </source>
</evidence>
<proteinExistence type="predicted"/>
<name>A0A6J7DJ46_9ZZZZ</name>
<dbReference type="InterPro" id="IPR045179">
    <property type="entry name" value="YgfZ/GcvT"/>
</dbReference>
<dbReference type="AlphaFoldDB" id="A0A6J7DJ46"/>
<feature type="region of interest" description="Disordered" evidence="4">
    <location>
        <begin position="1"/>
        <end position="25"/>
    </location>
</feature>
<sequence length="342" mass="35584">MLARMEGASTPPADRPPKPPWQPDPASIALLENGCGLLDRSFRGRLILKGSDAASLLHGQISNDIESLEVGKGCEAGLLTPKGKLLGIIRVLRTAEETYHLDTDRVSLQALFDTVRRAAVGHSAELEKATVETAQLSLVGPKADRIAGLSDLAGEHDSRAAMLGGSRVRMVLTAEGVDILCPTANAAGVKTALLAAGATEGDEAAAQYLRVQAGLPLYGVDLDESVIPQEADLNGRLVSFTKGCYVGQETVARLYYRGSPNRILRGLLLDDIVETGAPLLNPTTGKEVGRVGSVTAPIGDAATALALVRMEATPGTVLDAGGVEAEVIELPFPVLDSPSGAA</sequence>
<feature type="domain" description="GCVT N-terminal" evidence="5">
    <location>
        <begin position="31"/>
        <end position="240"/>
    </location>
</feature>
<reference evidence="6" key="1">
    <citation type="submission" date="2020-05" db="EMBL/GenBank/DDBJ databases">
        <authorList>
            <person name="Chiriac C."/>
            <person name="Salcher M."/>
            <person name="Ghai R."/>
            <person name="Kavagutti S V."/>
        </authorList>
    </citation>
    <scope>NUCLEOTIDE SEQUENCE</scope>
</reference>
<comment type="subcellular location">
    <subcellularLocation>
        <location evidence="1">Mitochondrion</location>
    </subcellularLocation>
</comment>
<evidence type="ECO:0000256" key="1">
    <source>
        <dbReference type="ARBA" id="ARBA00004173"/>
    </source>
</evidence>
<evidence type="ECO:0000256" key="2">
    <source>
        <dbReference type="ARBA" id="ARBA00022946"/>
    </source>
</evidence>
<dbReference type="InterPro" id="IPR027266">
    <property type="entry name" value="TrmE/GcvT-like"/>
</dbReference>
<gene>
    <name evidence="6" type="ORF">UFOPK3444_00703</name>
</gene>
<dbReference type="InterPro" id="IPR006222">
    <property type="entry name" value="GCVT_N"/>
</dbReference>
<keyword evidence="3" id="KW-0496">Mitochondrion</keyword>
<dbReference type="PANTHER" id="PTHR22602">
    <property type="entry name" value="TRANSFERASE CAF17, MITOCHONDRIAL-RELATED"/>
    <property type="match status" value="1"/>
</dbReference>
<dbReference type="NCBIfam" id="TIGR03317">
    <property type="entry name" value="ygfZ_signature"/>
    <property type="match status" value="1"/>
</dbReference>
<dbReference type="GO" id="GO:0016226">
    <property type="term" value="P:iron-sulfur cluster assembly"/>
    <property type="evidence" value="ECO:0007669"/>
    <property type="project" value="TreeGrafter"/>
</dbReference>
<dbReference type="InterPro" id="IPR017703">
    <property type="entry name" value="YgfZ/GCV_T_CS"/>
</dbReference>
<dbReference type="GO" id="GO:0005739">
    <property type="term" value="C:mitochondrion"/>
    <property type="evidence" value="ECO:0007669"/>
    <property type="project" value="UniProtKB-SubCell"/>
</dbReference>
<dbReference type="EMBL" id="CAFBLU010000009">
    <property type="protein sequence ID" value="CAB4870677.1"/>
    <property type="molecule type" value="Genomic_DNA"/>
</dbReference>
<dbReference type="PANTHER" id="PTHR22602:SF0">
    <property type="entry name" value="TRANSFERASE CAF17, MITOCHONDRIAL-RELATED"/>
    <property type="match status" value="1"/>
</dbReference>
<dbReference type="SUPFAM" id="SSF103025">
    <property type="entry name" value="Folate-binding domain"/>
    <property type="match status" value="1"/>
</dbReference>
<dbReference type="Gene3D" id="3.30.1360.120">
    <property type="entry name" value="Probable tRNA modification gtpase trme, domain 1"/>
    <property type="match status" value="1"/>
</dbReference>
<keyword evidence="2" id="KW-0809">Transit peptide</keyword>
<evidence type="ECO:0000313" key="6">
    <source>
        <dbReference type="EMBL" id="CAB4870677.1"/>
    </source>
</evidence>
<organism evidence="6">
    <name type="scientific">freshwater metagenome</name>
    <dbReference type="NCBI Taxonomy" id="449393"/>
    <lineage>
        <taxon>unclassified sequences</taxon>
        <taxon>metagenomes</taxon>
        <taxon>ecological metagenomes</taxon>
    </lineage>
</organism>
<evidence type="ECO:0000256" key="4">
    <source>
        <dbReference type="SAM" id="MobiDB-lite"/>
    </source>
</evidence>
<dbReference type="PIRSF" id="PIRSF006487">
    <property type="entry name" value="GcvT"/>
    <property type="match status" value="1"/>
</dbReference>
<protein>
    <submittedName>
        <fullName evidence="6">Unannotated protein</fullName>
    </submittedName>
</protein>
<evidence type="ECO:0000256" key="3">
    <source>
        <dbReference type="ARBA" id="ARBA00023128"/>
    </source>
</evidence>